<evidence type="ECO:0000313" key="2">
    <source>
        <dbReference type="EMBL" id="KAL1844969.1"/>
    </source>
</evidence>
<comment type="caution">
    <text evidence="2">The sequence shown here is derived from an EMBL/GenBank/DDBJ whole genome shotgun (WGS) entry which is preliminary data.</text>
</comment>
<evidence type="ECO:0000256" key="1">
    <source>
        <dbReference type="SAM" id="MobiDB-lite"/>
    </source>
</evidence>
<feature type="compositionally biased region" description="Basic and acidic residues" evidence="1">
    <location>
        <begin position="1"/>
        <end position="11"/>
    </location>
</feature>
<dbReference type="EMBL" id="JAZHXJ010001343">
    <property type="protein sequence ID" value="KAL1844969.1"/>
    <property type="molecule type" value="Genomic_DNA"/>
</dbReference>
<organism evidence="2 3">
    <name type="scientific">Phialemonium thermophilum</name>
    <dbReference type="NCBI Taxonomy" id="223376"/>
    <lineage>
        <taxon>Eukaryota</taxon>
        <taxon>Fungi</taxon>
        <taxon>Dikarya</taxon>
        <taxon>Ascomycota</taxon>
        <taxon>Pezizomycotina</taxon>
        <taxon>Sordariomycetes</taxon>
        <taxon>Sordariomycetidae</taxon>
        <taxon>Cephalothecales</taxon>
        <taxon>Cephalothecaceae</taxon>
        <taxon>Phialemonium</taxon>
    </lineage>
</organism>
<gene>
    <name evidence="2" type="ORF">VTK73DRAFT_1419</name>
</gene>
<sequence length="295" mass="32476">MRARFYHESSRKLAGASRQDGRPASVCQRAPRPKPETTASLSSSSTRYVRFYGVVSIYATVCQLGLAEIAAALVAKTAPSAEGVALFELLSRSSMGEGLFEDACVPLRLCARVLGFCYGHPASQRATATQLPTPPRETWRELVEDLSSWYSNRPHPFQPMVEQEAQGANEEHDQLFPTILFTNGAAAFANQLYHTAMLLLLQHKPRTLALGPRRSAVMAPLWHAHRICGISLHNDRAGCWDPSLVASLYVAAKGMTYEPQHREILSALDRVAAATGWHIHRFQAMLQHAWGGDGS</sequence>
<accession>A0ABR3VTI0</accession>
<proteinExistence type="predicted"/>
<evidence type="ECO:0000313" key="3">
    <source>
        <dbReference type="Proteomes" id="UP001586593"/>
    </source>
</evidence>
<protein>
    <submittedName>
        <fullName evidence="2">Uncharacterized protein</fullName>
    </submittedName>
</protein>
<keyword evidence="3" id="KW-1185">Reference proteome</keyword>
<dbReference type="Proteomes" id="UP001586593">
    <property type="component" value="Unassembled WGS sequence"/>
</dbReference>
<reference evidence="2 3" key="1">
    <citation type="journal article" date="2024" name="Commun. Biol.">
        <title>Comparative genomic analysis of thermophilic fungi reveals convergent evolutionary adaptations and gene losses.</title>
        <authorList>
            <person name="Steindorff A.S."/>
            <person name="Aguilar-Pontes M.V."/>
            <person name="Robinson A.J."/>
            <person name="Andreopoulos B."/>
            <person name="LaButti K."/>
            <person name="Kuo A."/>
            <person name="Mondo S."/>
            <person name="Riley R."/>
            <person name="Otillar R."/>
            <person name="Haridas S."/>
            <person name="Lipzen A."/>
            <person name="Grimwood J."/>
            <person name="Schmutz J."/>
            <person name="Clum A."/>
            <person name="Reid I.D."/>
            <person name="Moisan M.C."/>
            <person name="Butler G."/>
            <person name="Nguyen T.T.M."/>
            <person name="Dewar K."/>
            <person name="Conant G."/>
            <person name="Drula E."/>
            <person name="Henrissat B."/>
            <person name="Hansel C."/>
            <person name="Singer S."/>
            <person name="Hutchinson M.I."/>
            <person name="de Vries R.P."/>
            <person name="Natvig D.O."/>
            <person name="Powell A.J."/>
            <person name="Tsang A."/>
            <person name="Grigoriev I.V."/>
        </authorList>
    </citation>
    <scope>NUCLEOTIDE SEQUENCE [LARGE SCALE GENOMIC DNA]</scope>
    <source>
        <strain evidence="2 3">ATCC 24622</strain>
    </source>
</reference>
<name>A0ABR3VTI0_9PEZI</name>
<feature type="region of interest" description="Disordered" evidence="1">
    <location>
        <begin position="1"/>
        <end position="41"/>
    </location>
</feature>